<name>A0AAU9JED1_9CILI</name>
<protein>
    <submittedName>
        <fullName evidence="1">Uncharacterized protein</fullName>
    </submittedName>
</protein>
<gene>
    <name evidence="1" type="ORF">BSTOLATCC_MIC38530</name>
</gene>
<sequence>MVHGSSVSLRIQVPSRLIVESLRLNWVPKAILRVLASDQEHTEPFPSIEVCHMSKPCCMKDNCFIYWYLNDIKTYTYDELYDADTTSVEAKYFLQITHLLFDKVYPELQRQLFEAKQIVPSIGYSEIQESQFSSILIPEKLCYNHLIFISTKFINRRAWASISSISWLNIWFFWLKKLNFISLFFSSPYCFLETIHR</sequence>
<proteinExistence type="predicted"/>
<dbReference type="AlphaFoldDB" id="A0AAU9JED1"/>
<keyword evidence="2" id="KW-1185">Reference proteome</keyword>
<evidence type="ECO:0000313" key="1">
    <source>
        <dbReference type="EMBL" id="CAG9325267.1"/>
    </source>
</evidence>
<accession>A0AAU9JED1</accession>
<dbReference type="EMBL" id="CAJZBQ010000038">
    <property type="protein sequence ID" value="CAG9325267.1"/>
    <property type="molecule type" value="Genomic_DNA"/>
</dbReference>
<reference evidence="1" key="1">
    <citation type="submission" date="2021-09" db="EMBL/GenBank/DDBJ databases">
        <authorList>
            <consortium name="AG Swart"/>
            <person name="Singh M."/>
            <person name="Singh A."/>
            <person name="Seah K."/>
            <person name="Emmerich C."/>
        </authorList>
    </citation>
    <scope>NUCLEOTIDE SEQUENCE</scope>
    <source>
        <strain evidence="1">ATCC30299</strain>
    </source>
</reference>
<evidence type="ECO:0000313" key="2">
    <source>
        <dbReference type="Proteomes" id="UP001162131"/>
    </source>
</evidence>
<comment type="caution">
    <text evidence="1">The sequence shown here is derived from an EMBL/GenBank/DDBJ whole genome shotgun (WGS) entry which is preliminary data.</text>
</comment>
<organism evidence="1 2">
    <name type="scientific">Blepharisma stoltei</name>
    <dbReference type="NCBI Taxonomy" id="1481888"/>
    <lineage>
        <taxon>Eukaryota</taxon>
        <taxon>Sar</taxon>
        <taxon>Alveolata</taxon>
        <taxon>Ciliophora</taxon>
        <taxon>Postciliodesmatophora</taxon>
        <taxon>Heterotrichea</taxon>
        <taxon>Heterotrichida</taxon>
        <taxon>Blepharismidae</taxon>
        <taxon>Blepharisma</taxon>
    </lineage>
</organism>
<dbReference type="Proteomes" id="UP001162131">
    <property type="component" value="Unassembled WGS sequence"/>
</dbReference>